<dbReference type="HOGENOM" id="CLU_164228_1_0_1"/>
<keyword evidence="2" id="KW-1185">Reference proteome</keyword>
<dbReference type="InParanoid" id="F8QJG1"/>
<proteinExistence type="predicted"/>
<dbReference type="Proteomes" id="UP000008063">
    <property type="component" value="Unassembled WGS sequence"/>
</dbReference>
<dbReference type="EMBL" id="GL945591">
    <property type="protein sequence ID" value="EGN91557.1"/>
    <property type="molecule type" value="Genomic_DNA"/>
</dbReference>
<dbReference type="AlphaFoldDB" id="F8QJG1"/>
<gene>
    <name evidence="1" type="ORF">SERLA73DRAFT_128141</name>
</gene>
<organism evidence="2">
    <name type="scientific">Serpula lacrymans var. lacrymans (strain S7.3)</name>
    <name type="common">Dry rot fungus</name>
    <dbReference type="NCBI Taxonomy" id="936435"/>
    <lineage>
        <taxon>Eukaryota</taxon>
        <taxon>Fungi</taxon>
        <taxon>Dikarya</taxon>
        <taxon>Basidiomycota</taxon>
        <taxon>Agaricomycotina</taxon>
        <taxon>Agaricomycetes</taxon>
        <taxon>Agaricomycetidae</taxon>
        <taxon>Boletales</taxon>
        <taxon>Coniophorineae</taxon>
        <taxon>Serpulaceae</taxon>
        <taxon>Serpula</taxon>
    </lineage>
</organism>
<reference evidence="2" key="1">
    <citation type="journal article" date="2011" name="Science">
        <title>The plant cell wall-decomposing machinery underlies the functional diversity of forest fungi.</title>
        <authorList>
            <person name="Eastwood D.C."/>
            <person name="Floudas D."/>
            <person name="Binder M."/>
            <person name="Majcherczyk A."/>
            <person name="Schneider P."/>
            <person name="Aerts A."/>
            <person name="Asiegbu F.O."/>
            <person name="Baker S.E."/>
            <person name="Barry K."/>
            <person name="Bendiksby M."/>
            <person name="Blumentritt M."/>
            <person name="Coutinho P.M."/>
            <person name="Cullen D."/>
            <person name="de Vries R.P."/>
            <person name="Gathman A."/>
            <person name="Goodell B."/>
            <person name="Henrissat B."/>
            <person name="Ihrmark K."/>
            <person name="Kauserud H."/>
            <person name="Kohler A."/>
            <person name="LaButti K."/>
            <person name="Lapidus A."/>
            <person name="Lavin J.L."/>
            <person name="Lee Y.-H."/>
            <person name="Lindquist E."/>
            <person name="Lilly W."/>
            <person name="Lucas S."/>
            <person name="Morin E."/>
            <person name="Murat C."/>
            <person name="Oguiza J.A."/>
            <person name="Park J."/>
            <person name="Pisabarro A.G."/>
            <person name="Riley R."/>
            <person name="Rosling A."/>
            <person name="Salamov A."/>
            <person name="Schmidt O."/>
            <person name="Schmutz J."/>
            <person name="Skrede I."/>
            <person name="Stenlid J."/>
            <person name="Wiebenga A."/>
            <person name="Xie X."/>
            <person name="Kuees U."/>
            <person name="Hibbett D.S."/>
            <person name="Hoffmeister D."/>
            <person name="Hoegberg N."/>
            <person name="Martin F."/>
            <person name="Grigoriev I.V."/>
            <person name="Watkinson S.C."/>
        </authorList>
    </citation>
    <scope>NUCLEOTIDE SEQUENCE [LARGE SCALE GENOMIC DNA]</scope>
    <source>
        <strain evidence="2">strain S7.3</strain>
    </source>
</reference>
<sequence>MNVLLKKKELEPLVHHLVQIPQFHGLTNDLVVLDHLVKQGRERNSSNLEQMCPRQCVISVAVVKTMDKG</sequence>
<evidence type="ECO:0000313" key="2">
    <source>
        <dbReference type="Proteomes" id="UP000008063"/>
    </source>
</evidence>
<evidence type="ECO:0000313" key="1">
    <source>
        <dbReference type="EMBL" id="EGN91557.1"/>
    </source>
</evidence>
<accession>F8QJG1</accession>
<name>F8QJG1_SERL3</name>
<protein>
    <submittedName>
        <fullName evidence="1">Uncharacterized protein</fullName>
    </submittedName>
</protein>